<feature type="compositionally biased region" description="Acidic residues" evidence="1">
    <location>
        <begin position="615"/>
        <end position="633"/>
    </location>
</feature>
<sequence>MTSTSQSSESLASPRAPISPFSITSSASDSHYTSDDFPDLGAFNTVIREWTYLQPPLRIPAYHPEEPTASGSSLILTERTYTGTEGTGRRSTVWNHQPIAEYLISESDDQGETDTEGARSVDIEIVIDDEQSTQIEGSSSSELPPNSYMLSPLRTQPSLDDSSAMDSSELLDELDADFQPSLGYLDEALSFIAAERARLDAQRAAAIGTASPDAWKHVIGKYRFPRELWLSAQHAGIESRRKRRRKRPGRRSSSSQPQASTVSPSPNTSDIEASNHVLSDPEEVTEEEDGEGDDEDDGTPQYKPRSTPASKSTPMTPRPPRGIISINALGLSSDSNDPSTSETTKVKTPRKRSRSKNKKPPLLAHSRSTPALRTLASLYSPVLETAADPGTHCLVTLARYLGQVCPAEKGMLTSVEKKLIVASKGQQRTPEEEELWFLGPEMALDPRGRPPRASDPPVHVFIDQLSASNILFGFLTYLKRHPQPTLHNTHQAPDLLHVRTTTTNTPIPLPSFATAGHSLRTDRHSLHADAQASPSSLAGSPQKSKAKPAHVSTAAAHAAHCPSPSAAPGQSVPIPISISTSSTSDDILLMANERGILSGGGGGSGGKGGWGRGEESDDDDDTDRGQTEDDDSGDAFKVQSAKSKRPARHLSHTALTLILERGRPVTRRVVVTSSPLYQPMDTMERLGYEVRVYIRVPDLGDGMDRQNKHGHSRTKSGDKWSPKKVQGHVRRVSGGTSTDSAGPSTSPSKYTGDGGKGSFRSSAAGAPPSSFAFSKRPSSSPASNDSVPPTPPLGSLHHQRLNQASSPPRIKYREQGVDELLQLKLHQALAATDDVPEGATIVLATGDGNIGQFNEDGFLGPVRTALKRGWRVELYAWEDGLSRAWRREFGLGSEWARTGRFHIIGMEQFAASLVKGGL</sequence>
<feature type="compositionally biased region" description="Polar residues" evidence="1">
    <location>
        <begin position="330"/>
        <end position="343"/>
    </location>
</feature>
<feature type="region of interest" description="Disordered" evidence="1">
    <location>
        <begin position="1"/>
        <end position="35"/>
    </location>
</feature>
<dbReference type="EMBL" id="JABCKV010000150">
    <property type="protein sequence ID" value="KAG5642865.1"/>
    <property type="molecule type" value="Genomic_DNA"/>
</dbReference>
<dbReference type="CDD" id="cd18724">
    <property type="entry name" value="PIN_LabA-like"/>
    <property type="match status" value="1"/>
</dbReference>
<feature type="compositionally biased region" description="Low complexity" evidence="1">
    <location>
        <begin position="549"/>
        <end position="578"/>
    </location>
</feature>
<feature type="compositionally biased region" description="Polar residues" evidence="1">
    <location>
        <begin position="132"/>
        <end position="144"/>
    </location>
</feature>
<evidence type="ECO:0000256" key="1">
    <source>
        <dbReference type="SAM" id="MobiDB-lite"/>
    </source>
</evidence>
<dbReference type="OrthoDB" id="5590473at2759"/>
<keyword evidence="3" id="KW-1185">Reference proteome</keyword>
<feature type="compositionally biased region" description="Basic residues" evidence="1">
    <location>
        <begin position="240"/>
        <end position="250"/>
    </location>
</feature>
<protein>
    <submittedName>
        <fullName evidence="2">Uncharacterized protein</fullName>
    </submittedName>
</protein>
<dbReference type="AlphaFoldDB" id="A0A9P7G8V8"/>
<feature type="compositionally biased region" description="Polar residues" evidence="1">
    <location>
        <begin position="21"/>
        <end position="31"/>
    </location>
</feature>
<accession>A0A9P7G8V8</accession>
<feature type="compositionally biased region" description="Low complexity" evidence="1">
    <location>
        <begin position="251"/>
        <end position="266"/>
    </location>
</feature>
<feature type="compositionally biased region" description="Basic residues" evidence="1">
    <location>
        <begin position="347"/>
        <end position="359"/>
    </location>
</feature>
<feature type="compositionally biased region" description="Acidic residues" evidence="1">
    <location>
        <begin position="280"/>
        <end position="298"/>
    </location>
</feature>
<organism evidence="2 3">
    <name type="scientific">Asterophora parasitica</name>
    <dbReference type="NCBI Taxonomy" id="117018"/>
    <lineage>
        <taxon>Eukaryota</taxon>
        <taxon>Fungi</taxon>
        <taxon>Dikarya</taxon>
        <taxon>Basidiomycota</taxon>
        <taxon>Agaricomycotina</taxon>
        <taxon>Agaricomycetes</taxon>
        <taxon>Agaricomycetidae</taxon>
        <taxon>Agaricales</taxon>
        <taxon>Tricholomatineae</taxon>
        <taxon>Lyophyllaceae</taxon>
        <taxon>Asterophora</taxon>
    </lineage>
</organism>
<feature type="compositionally biased region" description="Low complexity" evidence="1">
    <location>
        <begin position="158"/>
        <end position="167"/>
    </location>
</feature>
<feature type="region of interest" description="Disordered" evidence="1">
    <location>
        <begin position="699"/>
        <end position="806"/>
    </location>
</feature>
<feature type="region of interest" description="Disordered" evidence="1">
    <location>
        <begin position="594"/>
        <end position="648"/>
    </location>
</feature>
<feature type="region of interest" description="Disordered" evidence="1">
    <location>
        <begin position="523"/>
        <end position="578"/>
    </location>
</feature>
<reference evidence="2" key="2">
    <citation type="submission" date="2021-10" db="EMBL/GenBank/DDBJ databases">
        <title>Phylogenomics reveals ancestral predisposition of the termite-cultivated fungus Termitomyces towards a domesticated lifestyle.</title>
        <authorList>
            <person name="Auxier B."/>
            <person name="Grum-Grzhimaylo A."/>
            <person name="Cardenas M.E."/>
            <person name="Lodge J.D."/>
            <person name="Laessoe T."/>
            <person name="Pedersen O."/>
            <person name="Smith M.E."/>
            <person name="Kuyper T.W."/>
            <person name="Franco-Molano E.A."/>
            <person name="Baroni T.J."/>
            <person name="Aanen D.K."/>
        </authorList>
    </citation>
    <scope>NUCLEOTIDE SEQUENCE</scope>
    <source>
        <strain evidence="2">AP01</strain>
        <tissue evidence="2">Mycelium</tissue>
    </source>
</reference>
<feature type="compositionally biased region" description="Low complexity" evidence="1">
    <location>
        <begin position="1"/>
        <end position="13"/>
    </location>
</feature>
<feature type="compositionally biased region" description="Polar residues" evidence="1">
    <location>
        <begin position="734"/>
        <end position="749"/>
    </location>
</feature>
<proteinExistence type="predicted"/>
<feature type="compositionally biased region" description="Polar residues" evidence="1">
    <location>
        <begin position="532"/>
        <end position="543"/>
    </location>
</feature>
<comment type="caution">
    <text evidence="2">The sequence shown here is derived from an EMBL/GenBank/DDBJ whole genome shotgun (WGS) entry which is preliminary data.</text>
</comment>
<name>A0A9P7G8V8_9AGAR</name>
<evidence type="ECO:0000313" key="3">
    <source>
        <dbReference type="Proteomes" id="UP000775547"/>
    </source>
</evidence>
<feature type="region of interest" description="Disordered" evidence="1">
    <location>
        <begin position="235"/>
        <end position="369"/>
    </location>
</feature>
<feature type="compositionally biased region" description="Gly residues" evidence="1">
    <location>
        <begin position="597"/>
        <end position="611"/>
    </location>
</feature>
<feature type="region of interest" description="Disordered" evidence="1">
    <location>
        <begin position="130"/>
        <end position="167"/>
    </location>
</feature>
<feature type="compositionally biased region" description="Low complexity" evidence="1">
    <location>
        <begin position="758"/>
        <end position="787"/>
    </location>
</feature>
<gene>
    <name evidence="2" type="ORF">DXG03_002010</name>
</gene>
<evidence type="ECO:0000313" key="2">
    <source>
        <dbReference type="EMBL" id="KAG5642865.1"/>
    </source>
</evidence>
<dbReference type="Proteomes" id="UP000775547">
    <property type="component" value="Unassembled WGS sequence"/>
</dbReference>
<reference evidence="2" key="1">
    <citation type="submission" date="2020-07" db="EMBL/GenBank/DDBJ databases">
        <authorList>
            <person name="Nieuwenhuis M."/>
            <person name="Van De Peppel L.J.J."/>
        </authorList>
    </citation>
    <scope>NUCLEOTIDE SEQUENCE</scope>
    <source>
        <strain evidence="2">AP01</strain>
        <tissue evidence="2">Mycelium</tissue>
    </source>
</reference>